<dbReference type="AlphaFoldDB" id="A0A1W1B8H6"/>
<organism evidence="3">
    <name type="scientific">hydrothermal vent metagenome</name>
    <dbReference type="NCBI Taxonomy" id="652676"/>
    <lineage>
        <taxon>unclassified sequences</taxon>
        <taxon>metagenomes</taxon>
        <taxon>ecological metagenomes</taxon>
    </lineage>
</organism>
<feature type="compositionally biased region" description="Basic and acidic residues" evidence="2">
    <location>
        <begin position="73"/>
        <end position="88"/>
    </location>
</feature>
<evidence type="ECO:0000256" key="2">
    <source>
        <dbReference type="SAM" id="MobiDB-lite"/>
    </source>
</evidence>
<name>A0A1W1B8H6_9ZZZZ</name>
<gene>
    <name evidence="3" type="ORF">MNB_SM-7-1450</name>
</gene>
<dbReference type="EMBL" id="FPHB01000006">
    <property type="protein sequence ID" value="SFV49829.1"/>
    <property type="molecule type" value="Genomic_DNA"/>
</dbReference>
<sequence>MEREKGKILFYNDKKGEGIIISSTKKKYRFEVMEWNDFDLMPEKGLEVTFDESEENAKNIEIFKDAEIIKNEQNKEKEKEDNKNDINKTTKPSLKPHFKRDESLENVEIDPQLKREKPLSKKESKSANPLRYKDNELTQTEEEMLEKISNAKKSIEKIGENIKLTLSIDETMQSYFKKIQNSIEKRLGYKKVHGRLNYLLAKRFLWTTFNNLKEIDPHVVTLRIKSISEDLKSMSALYNDFEHKIKYPSVAYEEVFLTNQKEYEYLSKLNKRIHEKLNQLKSKEASLSSLKKAKQKELENISKKNTQLYQQKLKELKTVNGVYADIVHTIAKLQEEHTQNYEKLERFANNYRKDFIEKFKKESSEYESSIIEILDAQAYLLDSLLWKEAKTSKAILEYFDNLPIDMELNTKGYLKYYLDTLDEEKVNADTKELFTLYEHLQEVQKDCIVILMQSAQDAMECEQCLQHYCKDMRIKAFIDEVLAFKWAADNHVKVIILEVYLNSMDAKKFLDIYHNAILSKPKIILIGDQLHISSKKYSISKQLGTSVMANKVAEAVCEAVQKDE</sequence>
<accession>A0A1W1B8H6</accession>
<feature type="coiled-coil region" evidence="1">
    <location>
        <begin position="266"/>
        <end position="354"/>
    </location>
</feature>
<feature type="compositionally biased region" description="Basic and acidic residues" evidence="2">
    <location>
        <begin position="111"/>
        <end position="136"/>
    </location>
</feature>
<evidence type="ECO:0000313" key="3">
    <source>
        <dbReference type="EMBL" id="SFV49829.1"/>
    </source>
</evidence>
<reference evidence="3" key="1">
    <citation type="submission" date="2016-10" db="EMBL/GenBank/DDBJ databases">
        <authorList>
            <person name="de Groot N.N."/>
        </authorList>
    </citation>
    <scope>NUCLEOTIDE SEQUENCE</scope>
</reference>
<feature type="region of interest" description="Disordered" evidence="2">
    <location>
        <begin position="73"/>
        <end position="137"/>
    </location>
</feature>
<protein>
    <submittedName>
        <fullName evidence="3">Uncharacterized protein</fullName>
    </submittedName>
</protein>
<proteinExistence type="predicted"/>
<evidence type="ECO:0000256" key="1">
    <source>
        <dbReference type="SAM" id="Coils"/>
    </source>
</evidence>
<keyword evidence="1" id="KW-0175">Coiled coil</keyword>